<name>A7ECB1_SCLS1</name>
<organism evidence="1 2">
    <name type="scientific">Sclerotinia sclerotiorum (strain ATCC 18683 / 1980 / Ss-1)</name>
    <name type="common">White mold</name>
    <name type="synonym">Whetzelinia sclerotiorum</name>
    <dbReference type="NCBI Taxonomy" id="665079"/>
    <lineage>
        <taxon>Eukaryota</taxon>
        <taxon>Fungi</taxon>
        <taxon>Dikarya</taxon>
        <taxon>Ascomycota</taxon>
        <taxon>Pezizomycotina</taxon>
        <taxon>Leotiomycetes</taxon>
        <taxon>Helotiales</taxon>
        <taxon>Sclerotiniaceae</taxon>
        <taxon>Sclerotinia</taxon>
    </lineage>
</organism>
<evidence type="ECO:0000313" key="1">
    <source>
        <dbReference type="EMBL" id="EDO00090.1"/>
    </source>
</evidence>
<dbReference type="InParanoid" id="A7ECB1"/>
<dbReference type="EMBL" id="CH476623">
    <property type="protein sequence ID" value="EDO00090.1"/>
    <property type="molecule type" value="Genomic_DNA"/>
</dbReference>
<dbReference type="GeneID" id="5493002"/>
<sequence>MGHDSSVQYSTRKITALPSFIFLVVYASKNPPVENQNKVLVKKTQAKDDEADFGHAKVHHGV</sequence>
<proteinExistence type="predicted"/>
<gene>
    <name evidence="1" type="ORF">SS1G_02950</name>
</gene>
<dbReference type="KEGG" id="ssl:SS1G_02950"/>
<keyword evidence="2" id="KW-1185">Reference proteome</keyword>
<evidence type="ECO:0000313" key="2">
    <source>
        <dbReference type="Proteomes" id="UP000001312"/>
    </source>
</evidence>
<dbReference type="AlphaFoldDB" id="A7ECB1"/>
<dbReference type="Proteomes" id="UP000001312">
    <property type="component" value="Unassembled WGS sequence"/>
</dbReference>
<dbReference type="RefSeq" id="XP_001596727.1">
    <property type="nucleotide sequence ID" value="XM_001596677.1"/>
</dbReference>
<reference evidence="2" key="1">
    <citation type="journal article" date="2011" name="PLoS Genet.">
        <title>Genomic analysis of the necrotrophic fungal pathogens Sclerotinia sclerotiorum and Botrytis cinerea.</title>
        <authorList>
            <person name="Amselem J."/>
            <person name="Cuomo C.A."/>
            <person name="van Kan J.A."/>
            <person name="Viaud M."/>
            <person name="Benito E.P."/>
            <person name="Couloux A."/>
            <person name="Coutinho P.M."/>
            <person name="de Vries R.P."/>
            <person name="Dyer P.S."/>
            <person name="Fillinger S."/>
            <person name="Fournier E."/>
            <person name="Gout L."/>
            <person name="Hahn M."/>
            <person name="Kohn L."/>
            <person name="Lapalu N."/>
            <person name="Plummer K.M."/>
            <person name="Pradier J.M."/>
            <person name="Quevillon E."/>
            <person name="Sharon A."/>
            <person name="Simon A."/>
            <person name="ten Have A."/>
            <person name="Tudzynski B."/>
            <person name="Tudzynski P."/>
            <person name="Wincker P."/>
            <person name="Andrew M."/>
            <person name="Anthouard V."/>
            <person name="Beever R.E."/>
            <person name="Beffa R."/>
            <person name="Benoit I."/>
            <person name="Bouzid O."/>
            <person name="Brault B."/>
            <person name="Chen Z."/>
            <person name="Choquer M."/>
            <person name="Collemare J."/>
            <person name="Cotton P."/>
            <person name="Danchin E.G."/>
            <person name="Da Silva C."/>
            <person name="Gautier A."/>
            <person name="Giraud C."/>
            <person name="Giraud T."/>
            <person name="Gonzalez C."/>
            <person name="Grossetete S."/>
            <person name="Guldener U."/>
            <person name="Henrissat B."/>
            <person name="Howlett B.J."/>
            <person name="Kodira C."/>
            <person name="Kretschmer M."/>
            <person name="Lappartient A."/>
            <person name="Leroch M."/>
            <person name="Levis C."/>
            <person name="Mauceli E."/>
            <person name="Neuveglise C."/>
            <person name="Oeser B."/>
            <person name="Pearson M."/>
            <person name="Poulain J."/>
            <person name="Poussereau N."/>
            <person name="Quesneville H."/>
            <person name="Rascle C."/>
            <person name="Schumacher J."/>
            <person name="Segurens B."/>
            <person name="Sexton A."/>
            <person name="Silva E."/>
            <person name="Sirven C."/>
            <person name="Soanes D.M."/>
            <person name="Talbot N.J."/>
            <person name="Templeton M."/>
            <person name="Yandava C."/>
            <person name="Yarden O."/>
            <person name="Zeng Q."/>
            <person name="Rollins J.A."/>
            <person name="Lebrun M.H."/>
            <person name="Dickman M."/>
        </authorList>
    </citation>
    <scope>NUCLEOTIDE SEQUENCE [LARGE SCALE GENOMIC DNA]</scope>
    <source>
        <strain evidence="2">ATCC 18683 / 1980 / Ss-1</strain>
    </source>
</reference>
<accession>A7ECB1</accession>
<protein>
    <submittedName>
        <fullName evidence="1">Uncharacterized protein</fullName>
    </submittedName>
</protein>
<dbReference type="HOGENOM" id="CLU_2905515_0_0_1"/>